<sequence length="541" mass="58610">MQATAAIPFFPSLPHPPAADHDIKRRYLTLLPPQQIIEICLTLEFHVPLYVKSSVWPADINAAIATIEGRPSSSGTPESDAKNDDPPVMDSLVDPTEAEEPSEKEQQEPEEKSEDEPSSAEESKPPEKQGSPTPAPVSKLATSVTTTAATSTVSPTPKLAATVVPTPTVRPTAYPHQPYGYHAYPHASYYPQHAWPYPHLPYPPPPPAVPSPYQQPPATPAFPQTSYQNPAPPPSSEPTQTTTSEDNLPSYEDMIVEALVDANDPDGIAPKDVYAWMAAHYPVQANFRPSASQALQKAFRRGRFEKSGSGKYRLNPEYKGNNVRYSYMFRAWHRLHSAVVKTISRRPTRRPQTVNSAPATNSSNQPRSSPFTHAPLIKNGAKGAAVQQRMPYPTGYPAPFTPPVANGAAAVDASAGDISDAYAAAQHILKTINFGEGLLSLSKKSQDITTPITSAAAPADQAITTNDEDDDDREWEAGIRAQLQAQLALLAAQLAEYAQESNQGNNAVDTGQHLPPLSDIAMPVDDDEDDDDEDMDEVIIP</sequence>
<dbReference type="EMBL" id="FUEG01000008">
    <property type="protein sequence ID" value="SJL07575.1"/>
    <property type="molecule type" value="Genomic_DNA"/>
</dbReference>
<dbReference type="Gene3D" id="1.10.10.10">
    <property type="entry name" value="Winged helix-like DNA-binding domain superfamily/Winged helix DNA-binding domain"/>
    <property type="match status" value="1"/>
</dbReference>
<dbReference type="OMA" id="VWPADIN"/>
<dbReference type="SMART" id="SM00526">
    <property type="entry name" value="H15"/>
    <property type="match status" value="1"/>
</dbReference>
<feature type="compositionally biased region" description="Polar residues" evidence="2">
    <location>
        <begin position="350"/>
        <end position="371"/>
    </location>
</feature>
<accession>A0A284RFP7</accession>
<dbReference type="AlphaFoldDB" id="A0A284RFP7"/>
<feature type="region of interest" description="Disordered" evidence="2">
    <location>
        <begin position="68"/>
        <end position="154"/>
    </location>
</feature>
<feature type="region of interest" description="Disordered" evidence="2">
    <location>
        <begin position="343"/>
        <end position="386"/>
    </location>
</feature>
<gene>
    <name evidence="4" type="ORF">ARMOST_10925</name>
</gene>
<feature type="region of interest" description="Disordered" evidence="2">
    <location>
        <begin position="206"/>
        <end position="247"/>
    </location>
</feature>
<dbReference type="GO" id="GO:0006334">
    <property type="term" value="P:nucleosome assembly"/>
    <property type="evidence" value="ECO:0007669"/>
    <property type="project" value="InterPro"/>
</dbReference>
<evidence type="ECO:0000256" key="2">
    <source>
        <dbReference type="SAM" id="MobiDB-lite"/>
    </source>
</evidence>
<dbReference type="GO" id="GO:0003677">
    <property type="term" value="F:DNA binding"/>
    <property type="evidence" value="ECO:0007669"/>
    <property type="project" value="InterPro"/>
</dbReference>
<dbReference type="Pfam" id="PF00538">
    <property type="entry name" value="Linker_histone"/>
    <property type="match status" value="1"/>
</dbReference>
<protein>
    <recommendedName>
        <fullName evidence="1">Histone H1</fullName>
    </recommendedName>
</protein>
<feature type="compositionally biased region" description="Low complexity" evidence="2">
    <location>
        <begin position="141"/>
        <end position="154"/>
    </location>
</feature>
<evidence type="ECO:0000259" key="3">
    <source>
        <dbReference type="PROSITE" id="PS51504"/>
    </source>
</evidence>
<dbReference type="STRING" id="47428.A0A284RFP7"/>
<dbReference type="SUPFAM" id="SSF46785">
    <property type="entry name" value="Winged helix' DNA-binding domain"/>
    <property type="match status" value="1"/>
</dbReference>
<feature type="compositionally biased region" description="Acidic residues" evidence="2">
    <location>
        <begin position="524"/>
        <end position="541"/>
    </location>
</feature>
<feature type="region of interest" description="Disordered" evidence="2">
    <location>
        <begin position="501"/>
        <end position="541"/>
    </location>
</feature>
<dbReference type="InterPro" id="IPR036388">
    <property type="entry name" value="WH-like_DNA-bd_sf"/>
</dbReference>
<feature type="compositionally biased region" description="Basic and acidic residues" evidence="2">
    <location>
        <begin position="101"/>
        <end position="110"/>
    </location>
</feature>
<dbReference type="PROSITE" id="PS51504">
    <property type="entry name" value="H15"/>
    <property type="match status" value="1"/>
</dbReference>
<dbReference type="OrthoDB" id="5863171at2759"/>
<evidence type="ECO:0000313" key="5">
    <source>
        <dbReference type="Proteomes" id="UP000219338"/>
    </source>
</evidence>
<organism evidence="4 5">
    <name type="scientific">Armillaria ostoyae</name>
    <name type="common">Armillaria root rot fungus</name>
    <dbReference type="NCBI Taxonomy" id="47428"/>
    <lineage>
        <taxon>Eukaryota</taxon>
        <taxon>Fungi</taxon>
        <taxon>Dikarya</taxon>
        <taxon>Basidiomycota</taxon>
        <taxon>Agaricomycotina</taxon>
        <taxon>Agaricomycetes</taxon>
        <taxon>Agaricomycetidae</taxon>
        <taxon>Agaricales</taxon>
        <taxon>Marasmiineae</taxon>
        <taxon>Physalacriaceae</taxon>
        <taxon>Armillaria</taxon>
    </lineage>
</organism>
<reference evidence="5" key="1">
    <citation type="journal article" date="2017" name="Nat. Ecol. Evol.">
        <title>Genome expansion and lineage-specific genetic innovations in the forest pathogenic fungi Armillaria.</title>
        <authorList>
            <person name="Sipos G."/>
            <person name="Prasanna A.N."/>
            <person name="Walter M.C."/>
            <person name="O'Connor E."/>
            <person name="Balint B."/>
            <person name="Krizsan K."/>
            <person name="Kiss B."/>
            <person name="Hess J."/>
            <person name="Varga T."/>
            <person name="Slot J."/>
            <person name="Riley R."/>
            <person name="Boka B."/>
            <person name="Rigling D."/>
            <person name="Barry K."/>
            <person name="Lee J."/>
            <person name="Mihaltcheva S."/>
            <person name="LaButti K."/>
            <person name="Lipzen A."/>
            <person name="Waldron R."/>
            <person name="Moloney N.M."/>
            <person name="Sperisen C."/>
            <person name="Kredics L."/>
            <person name="Vagvoelgyi C."/>
            <person name="Patrignani A."/>
            <person name="Fitzpatrick D."/>
            <person name="Nagy I."/>
            <person name="Doyle S."/>
            <person name="Anderson J.B."/>
            <person name="Grigoriev I.V."/>
            <person name="Gueldener U."/>
            <person name="Muensterkoetter M."/>
            <person name="Nagy L.G."/>
        </authorList>
    </citation>
    <scope>NUCLEOTIDE SEQUENCE [LARGE SCALE GENOMIC DNA]</scope>
    <source>
        <strain evidence="5">C18/9</strain>
    </source>
</reference>
<proteinExistence type="predicted"/>
<feature type="domain" description="H15" evidence="3">
    <location>
        <begin position="247"/>
        <end position="316"/>
    </location>
</feature>
<name>A0A284RFP7_ARMOS</name>
<keyword evidence="5" id="KW-1185">Reference proteome</keyword>
<feature type="compositionally biased region" description="Pro residues" evidence="2">
    <location>
        <begin position="206"/>
        <end position="220"/>
    </location>
</feature>
<evidence type="ECO:0000313" key="4">
    <source>
        <dbReference type="EMBL" id="SJL07575.1"/>
    </source>
</evidence>
<dbReference type="Proteomes" id="UP000219338">
    <property type="component" value="Unassembled WGS sequence"/>
</dbReference>
<dbReference type="InterPro" id="IPR005818">
    <property type="entry name" value="Histone_H1/H5_H15"/>
</dbReference>
<dbReference type="InterPro" id="IPR036390">
    <property type="entry name" value="WH_DNA-bd_sf"/>
</dbReference>
<evidence type="ECO:0000256" key="1">
    <source>
        <dbReference type="ARBA" id="ARBA00020833"/>
    </source>
</evidence>
<dbReference type="GO" id="GO:0000786">
    <property type="term" value="C:nucleosome"/>
    <property type="evidence" value="ECO:0007669"/>
    <property type="project" value="InterPro"/>
</dbReference>